<dbReference type="PANTHER" id="PTHR24270:SF62">
    <property type="entry name" value="LOW-DENSITY LIPOPROTEIN RECEPTOR-RELATED PROTEIN 2"/>
    <property type="match status" value="1"/>
</dbReference>
<feature type="non-terminal residue" evidence="8">
    <location>
        <position position="159"/>
    </location>
</feature>
<keyword evidence="6 7" id="KW-1015">Disulfide bond</keyword>
<dbReference type="CDD" id="cd00112">
    <property type="entry name" value="LDLa"/>
    <property type="match status" value="1"/>
</dbReference>
<evidence type="ECO:0000256" key="7">
    <source>
        <dbReference type="PROSITE-ProRule" id="PRU00124"/>
    </source>
</evidence>
<dbReference type="AlphaFoldDB" id="A0A816EB34"/>
<feature type="disulfide bond" evidence="7">
    <location>
        <begin position="36"/>
        <end position="54"/>
    </location>
</feature>
<gene>
    <name evidence="8" type="ORF">JXQ802_LOCUS53656</name>
</gene>
<dbReference type="Gene3D" id="4.10.400.10">
    <property type="entry name" value="Low-density Lipoprotein Receptor"/>
    <property type="match status" value="1"/>
</dbReference>
<comment type="caution">
    <text evidence="7">Lacks conserved residue(s) required for the propagation of feature annotation.</text>
</comment>
<evidence type="ECO:0000256" key="5">
    <source>
        <dbReference type="ARBA" id="ARBA00023136"/>
    </source>
</evidence>
<keyword evidence="3" id="KW-0677">Repeat</keyword>
<organism evidence="8 9">
    <name type="scientific">Rotaria sordida</name>
    <dbReference type="NCBI Taxonomy" id="392033"/>
    <lineage>
        <taxon>Eukaryota</taxon>
        <taxon>Metazoa</taxon>
        <taxon>Spiralia</taxon>
        <taxon>Gnathifera</taxon>
        <taxon>Rotifera</taxon>
        <taxon>Eurotatoria</taxon>
        <taxon>Bdelloidea</taxon>
        <taxon>Philodinida</taxon>
        <taxon>Philodinidae</taxon>
        <taxon>Rotaria</taxon>
    </lineage>
</organism>
<dbReference type="InterPro" id="IPR002172">
    <property type="entry name" value="LDrepeatLR_classA_rpt"/>
</dbReference>
<dbReference type="PANTHER" id="PTHR24270">
    <property type="entry name" value="LOW-DENSITY LIPOPROTEIN RECEPTOR-RELATED"/>
    <property type="match status" value="1"/>
</dbReference>
<dbReference type="Pfam" id="PF00057">
    <property type="entry name" value="Ldl_recept_a"/>
    <property type="match status" value="1"/>
</dbReference>
<sequence>MRFRSYCDSFWDMDNHIDELNYSCQHWICPNHQYRCRTGQCIDLDWVYDGEWDCTDASDEEAFVLINQWSSHNARLSNLSSQLENCRRRHSQYPFSRICNTSFEFGCYRSRVSNPLDIKTNRPCINLTQIGDGVEDCFNSYDEKNTFTAIIGATKMKGM</sequence>
<evidence type="ECO:0000256" key="1">
    <source>
        <dbReference type="ARBA" id="ARBA00004167"/>
    </source>
</evidence>
<evidence type="ECO:0000256" key="2">
    <source>
        <dbReference type="ARBA" id="ARBA00022692"/>
    </source>
</evidence>
<dbReference type="EMBL" id="CAJNOL010009600">
    <property type="protein sequence ID" value="CAF1644340.1"/>
    <property type="molecule type" value="Genomic_DNA"/>
</dbReference>
<evidence type="ECO:0000313" key="9">
    <source>
        <dbReference type="Proteomes" id="UP000663870"/>
    </source>
</evidence>
<evidence type="ECO:0000256" key="4">
    <source>
        <dbReference type="ARBA" id="ARBA00022989"/>
    </source>
</evidence>
<keyword evidence="2" id="KW-0812">Transmembrane</keyword>
<proteinExistence type="predicted"/>
<evidence type="ECO:0000256" key="6">
    <source>
        <dbReference type="ARBA" id="ARBA00023157"/>
    </source>
</evidence>
<dbReference type="GO" id="GO:0016192">
    <property type="term" value="P:vesicle-mediated transport"/>
    <property type="evidence" value="ECO:0007669"/>
    <property type="project" value="UniProtKB-ARBA"/>
</dbReference>
<comment type="caution">
    <text evidence="8">The sequence shown here is derived from an EMBL/GenBank/DDBJ whole genome shotgun (WGS) entry which is preliminary data.</text>
</comment>
<accession>A0A816EB34</accession>
<dbReference type="Proteomes" id="UP000663870">
    <property type="component" value="Unassembled WGS sequence"/>
</dbReference>
<dbReference type="InterPro" id="IPR036055">
    <property type="entry name" value="LDL_receptor-like_sf"/>
</dbReference>
<name>A0A816EB34_9BILA</name>
<evidence type="ECO:0000256" key="3">
    <source>
        <dbReference type="ARBA" id="ARBA00022737"/>
    </source>
</evidence>
<keyword evidence="5" id="KW-0472">Membrane</keyword>
<evidence type="ECO:0000313" key="8">
    <source>
        <dbReference type="EMBL" id="CAF1644340.1"/>
    </source>
</evidence>
<dbReference type="GO" id="GO:0005886">
    <property type="term" value="C:plasma membrane"/>
    <property type="evidence" value="ECO:0007669"/>
    <property type="project" value="TreeGrafter"/>
</dbReference>
<dbReference type="PRINTS" id="PR00261">
    <property type="entry name" value="LDLRECEPTOR"/>
</dbReference>
<reference evidence="8" key="1">
    <citation type="submission" date="2021-02" db="EMBL/GenBank/DDBJ databases">
        <authorList>
            <person name="Nowell W R."/>
        </authorList>
    </citation>
    <scope>NUCLEOTIDE SEQUENCE</scope>
</reference>
<dbReference type="InterPro" id="IPR050685">
    <property type="entry name" value="LDLR"/>
</dbReference>
<feature type="disulfide bond" evidence="7">
    <location>
        <begin position="29"/>
        <end position="41"/>
    </location>
</feature>
<dbReference type="SMART" id="SM00192">
    <property type="entry name" value="LDLa"/>
    <property type="match status" value="2"/>
</dbReference>
<keyword evidence="9" id="KW-1185">Reference proteome</keyword>
<comment type="subcellular location">
    <subcellularLocation>
        <location evidence="1">Membrane</location>
        <topology evidence="1">Single-pass membrane protein</topology>
    </subcellularLocation>
</comment>
<keyword evidence="4" id="KW-1133">Transmembrane helix</keyword>
<dbReference type="SUPFAM" id="SSF57424">
    <property type="entry name" value="LDL receptor-like module"/>
    <property type="match status" value="1"/>
</dbReference>
<dbReference type="PROSITE" id="PS50068">
    <property type="entry name" value="LDLRA_2"/>
    <property type="match status" value="1"/>
</dbReference>
<protein>
    <submittedName>
        <fullName evidence="8">Uncharacterized protein</fullName>
    </submittedName>
</protein>